<feature type="compositionally biased region" description="Polar residues" evidence="1">
    <location>
        <begin position="392"/>
        <end position="402"/>
    </location>
</feature>
<dbReference type="EMBL" id="CP099534">
    <property type="protein sequence ID" value="UYK88510.1"/>
    <property type="molecule type" value="Genomic_DNA"/>
</dbReference>
<accession>A0AA46STZ7</accession>
<dbReference type="InterPro" id="IPR002477">
    <property type="entry name" value="Peptidoglycan-bd-like"/>
</dbReference>
<dbReference type="Gene3D" id="1.10.530.10">
    <property type="match status" value="1"/>
</dbReference>
<dbReference type="PANTHER" id="PTHR34408">
    <property type="entry name" value="FAMILY PROTEIN, PUTATIVE-RELATED"/>
    <property type="match status" value="1"/>
</dbReference>
<dbReference type="Gene3D" id="1.10.101.10">
    <property type="entry name" value="PGBD-like superfamily/PGBD"/>
    <property type="match status" value="1"/>
</dbReference>
<name>A0AA46STZ7_9XANT</name>
<dbReference type="InterPro" id="IPR036366">
    <property type="entry name" value="PGBDSf"/>
</dbReference>
<dbReference type="Proteomes" id="UP001164392">
    <property type="component" value="Chromosome"/>
</dbReference>
<dbReference type="Pfam" id="PF01471">
    <property type="entry name" value="PG_binding_1"/>
    <property type="match status" value="1"/>
</dbReference>
<evidence type="ECO:0000256" key="1">
    <source>
        <dbReference type="SAM" id="MobiDB-lite"/>
    </source>
</evidence>
<evidence type="ECO:0000313" key="4">
    <source>
        <dbReference type="Proteomes" id="UP001164392"/>
    </source>
</evidence>
<dbReference type="InterPro" id="IPR052354">
    <property type="entry name" value="Cell_Wall_Dynamics_Protein"/>
</dbReference>
<dbReference type="InterPro" id="IPR036365">
    <property type="entry name" value="PGBD-like_sf"/>
</dbReference>
<feature type="compositionally biased region" description="Basic and acidic residues" evidence="1">
    <location>
        <begin position="1"/>
        <end position="10"/>
    </location>
</feature>
<feature type="region of interest" description="Disordered" evidence="1">
    <location>
        <begin position="382"/>
        <end position="430"/>
    </location>
</feature>
<feature type="region of interest" description="Disordered" evidence="1">
    <location>
        <begin position="1"/>
        <end position="32"/>
    </location>
</feature>
<feature type="domain" description="Peptidoglycan binding-like" evidence="2">
    <location>
        <begin position="250"/>
        <end position="310"/>
    </location>
</feature>
<gene>
    <name evidence="3" type="ORF">NG824_18875</name>
</gene>
<feature type="compositionally biased region" description="Basic residues" evidence="1">
    <location>
        <begin position="11"/>
        <end position="23"/>
    </location>
</feature>
<organism evidence="3 4">
    <name type="scientific">Xanthomonas sacchari</name>
    <dbReference type="NCBI Taxonomy" id="56458"/>
    <lineage>
        <taxon>Bacteria</taxon>
        <taxon>Pseudomonadati</taxon>
        <taxon>Pseudomonadota</taxon>
        <taxon>Gammaproteobacteria</taxon>
        <taxon>Lysobacterales</taxon>
        <taxon>Lysobacteraceae</taxon>
        <taxon>Xanthomonas</taxon>
    </lineage>
</organism>
<feature type="compositionally biased region" description="Low complexity" evidence="1">
    <location>
        <begin position="403"/>
        <end position="424"/>
    </location>
</feature>
<dbReference type="PANTHER" id="PTHR34408:SF2">
    <property type="entry name" value="CELL WALL-BINDING PROTEIN YWSB"/>
    <property type="match status" value="1"/>
</dbReference>
<proteinExistence type="predicted"/>
<sequence length="430" mass="47208">MDADLADRSRKTAGRHGQAPRRRPVIDSKERTMPRFNESSALLLKTAVDSGITSPTELANLMGNAAVETGHFRRMHENLGYTSADSVIAAVSSADDRFTRKQVEDAVASRDPQRIATVMYENRADLGNTEPGDGWRFHGRGYLQYTGRDNYERYGQRFNVDLAKNPDLAAEPQTAANLAVAYWRDRVPENLRDNARAAGRIINGGDNGANERVQAANQWAQTITPELVADIQSGKVSLQQLASMGGDERNQQTRALQEQLAELGYHGADGKPLKPDGDFGRNTRHALKEFQRAHGLDDDAVVGRDTRTALAEAKRSPLVSEATHADHPFFNALRERMPRATDAQVAHTLQAAKAEGIQGPQQLQAVTVQDKVAFVAGNTPGFRTRVDLDQAPTLQESTRQVDAQNQQRDQALQQPAPQQEPAQARGGMAH</sequence>
<dbReference type="RefSeq" id="WP_152237324.1">
    <property type="nucleotide sequence ID" value="NZ_CP099534.1"/>
</dbReference>
<protein>
    <submittedName>
        <fullName evidence="3">Peptidoglycan-binding protein</fullName>
    </submittedName>
</protein>
<dbReference type="AlphaFoldDB" id="A0AA46STZ7"/>
<evidence type="ECO:0000313" key="3">
    <source>
        <dbReference type="EMBL" id="UYK88510.1"/>
    </source>
</evidence>
<dbReference type="SUPFAM" id="SSF47090">
    <property type="entry name" value="PGBD-like"/>
    <property type="match status" value="1"/>
</dbReference>
<evidence type="ECO:0000259" key="2">
    <source>
        <dbReference type="Pfam" id="PF01471"/>
    </source>
</evidence>
<reference evidence="3" key="1">
    <citation type="submission" date="2022-06" db="EMBL/GenBank/DDBJ databases">
        <title>Dynamics of rice microbiomes reveals core vertical transmitted seed endophytes.</title>
        <authorList>
            <person name="Liao K."/>
            <person name="Zhang X."/>
        </authorList>
    </citation>
    <scope>NUCLEOTIDE SEQUENCE</scope>
    <source>
        <strain evidence="3">JR3-14</strain>
    </source>
</reference>
<dbReference type="InterPro" id="IPR023346">
    <property type="entry name" value="Lysozyme-like_dom_sf"/>
</dbReference>
<dbReference type="SUPFAM" id="SSF53955">
    <property type="entry name" value="Lysozyme-like"/>
    <property type="match status" value="1"/>
</dbReference>